<dbReference type="Pfam" id="PF15754">
    <property type="entry name" value="SPESP1"/>
    <property type="match status" value="1"/>
</dbReference>
<feature type="region of interest" description="Disordered" evidence="9">
    <location>
        <begin position="1"/>
        <end position="31"/>
    </location>
</feature>
<evidence type="ECO:0000256" key="9">
    <source>
        <dbReference type="SAM" id="MobiDB-lite"/>
    </source>
</evidence>
<sequence length="381" mass="42558">MRTGGGVARPAARCPCRGRASASRSRPGGPRTFLSHGGVLRAMPMKSLVLVTLLLWPPFVPAFPSITVTPDEEQNLNHYVQVLQNLMLSVPTTEPGQEKRLKSPNNVYSVAPKVSKLKEVITHGDTSAGNDVLINPSSEPTALPAQDFTTEVGRKKHTTSAFWSIKPNNVSVVLHSNEPYIIREPEPEPPEKPTEAPKPSVTAVKSFLDDNATEAEDVPQLSGEDYMTPAYEAQRLKHEEILRKIADVNEQLHHIPPSKSLRPEDKEDIRAAREHLKRSLALAAAAEHKLQKMYKSQVLPLGRTSSEIDDIETVINTLYYSRYKLSKYLDVRHIPADLREKATVVVHVLKKILCVRRAETRNFIKKLLNNNQKILNILDIP</sequence>
<keyword evidence="6" id="KW-0325">Glycoprotein</keyword>
<evidence type="ECO:0000256" key="2">
    <source>
        <dbReference type="ARBA" id="ARBA00004218"/>
    </source>
</evidence>
<dbReference type="AlphaFoldDB" id="A0A8J5ZT87"/>
<gene>
    <name evidence="10" type="ORF">J0S82_004207</name>
</gene>
<comment type="subcellular location">
    <subcellularLocation>
        <location evidence="2">Cytoplasmic vesicle</location>
        <location evidence="2">Secretory vesicle</location>
        <location evidence="2">Acrosome</location>
    </subcellularLocation>
</comment>
<dbReference type="GO" id="GO:0001669">
    <property type="term" value="C:acrosomal vesicle"/>
    <property type="evidence" value="ECO:0007669"/>
    <property type="project" value="UniProtKB-SubCell"/>
</dbReference>
<comment type="function">
    <text evidence="1">Involved in fertilization ability of sperm.</text>
</comment>
<name>A0A8J5ZT87_GALPY</name>
<evidence type="ECO:0000256" key="1">
    <source>
        <dbReference type="ARBA" id="ARBA00003615"/>
    </source>
</evidence>
<keyword evidence="4" id="KW-0217">Developmental protein</keyword>
<protein>
    <recommendedName>
        <fullName evidence="3">Sperm equatorial segment protein 1</fullName>
    </recommendedName>
</protein>
<evidence type="ECO:0000256" key="6">
    <source>
        <dbReference type="ARBA" id="ARBA00023180"/>
    </source>
</evidence>
<organism evidence="10 11">
    <name type="scientific">Galemys pyrenaicus</name>
    <name type="common">Iberian desman</name>
    <name type="synonym">Pyrenean desman</name>
    <dbReference type="NCBI Taxonomy" id="202257"/>
    <lineage>
        <taxon>Eukaryota</taxon>
        <taxon>Metazoa</taxon>
        <taxon>Chordata</taxon>
        <taxon>Craniata</taxon>
        <taxon>Vertebrata</taxon>
        <taxon>Euteleostomi</taxon>
        <taxon>Mammalia</taxon>
        <taxon>Eutheria</taxon>
        <taxon>Laurasiatheria</taxon>
        <taxon>Eulipotyphla</taxon>
        <taxon>Talpidae</taxon>
        <taxon>Galemys</taxon>
    </lineage>
</organism>
<keyword evidence="5" id="KW-0732">Signal</keyword>
<dbReference type="PANTHER" id="PTHR31667">
    <property type="entry name" value="SPERM EQUATORIAL SEGMENT PROTEIN 1"/>
    <property type="match status" value="1"/>
</dbReference>
<evidence type="ECO:0000256" key="3">
    <source>
        <dbReference type="ARBA" id="ARBA00020783"/>
    </source>
</evidence>
<keyword evidence="7" id="KW-0968">Cytoplasmic vesicle</keyword>
<evidence type="ECO:0000256" key="5">
    <source>
        <dbReference type="ARBA" id="ARBA00022729"/>
    </source>
</evidence>
<evidence type="ECO:0000256" key="8">
    <source>
        <dbReference type="ARBA" id="ARBA00025763"/>
    </source>
</evidence>
<accession>A0A8J5ZT87</accession>
<evidence type="ECO:0000313" key="10">
    <source>
        <dbReference type="EMBL" id="KAG8506177.1"/>
    </source>
</evidence>
<keyword evidence="11" id="KW-1185">Reference proteome</keyword>
<evidence type="ECO:0000256" key="7">
    <source>
        <dbReference type="ARBA" id="ARBA00023329"/>
    </source>
</evidence>
<reference evidence="10" key="1">
    <citation type="journal article" date="2021" name="Evol. Appl.">
        <title>The genome of the Pyrenean desman and the effects of bottlenecks and inbreeding on the genomic landscape of an endangered species.</title>
        <authorList>
            <person name="Escoda L."/>
            <person name="Castresana J."/>
        </authorList>
    </citation>
    <scope>NUCLEOTIDE SEQUENCE</scope>
    <source>
        <strain evidence="10">IBE-C5619</strain>
    </source>
</reference>
<evidence type="ECO:0000256" key="4">
    <source>
        <dbReference type="ARBA" id="ARBA00022473"/>
    </source>
</evidence>
<dbReference type="GO" id="GO:0007340">
    <property type="term" value="P:acrosome reaction"/>
    <property type="evidence" value="ECO:0007669"/>
    <property type="project" value="InterPro"/>
</dbReference>
<dbReference type="PANTHER" id="PTHR31667:SF2">
    <property type="entry name" value="SPERM EQUATORIAL SEGMENT PROTEIN 1"/>
    <property type="match status" value="1"/>
</dbReference>
<dbReference type="OrthoDB" id="9530574at2759"/>
<proteinExistence type="inferred from homology"/>
<dbReference type="GO" id="GO:0007342">
    <property type="term" value="P:fusion of sperm to egg plasma membrane involved in single fertilization"/>
    <property type="evidence" value="ECO:0007669"/>
    <property type="project" value="InterPro"/>
</dbReference>
<comment type="similarity">
    <text evidence="8">Belongs to the SPESP1 family.</text>
</comment>
<dbReference type="Proteomes" id="UP000700334">
    <property type="component" value="Unassembled WGS sequence"/>
</dbReference>
<comment type="caution">
    <text evidence="10">The sequence shown here is derived from an EMBL/GenBank/DDBJ whole genome shotgun (WGS) entry which is preliminary data.</text>
</comment>
<evidence type="ECO:0000313" key="11">
    <source>
        <dbReference type="Proteomes" id="UP000700334"/>
    </source>
</evidence>
<dbReference type="EMBL" id="JAGFMF010012177">
    <property type="protein sequence ID" value="KAG8506177.1"/>
    <property type="molecule type" value="Genomic_DNA"/>
</dbReference>
<feature type="compositionally biased region" description="Low complexity" evidence="9">
    <location>
        <begin position="8"/>
        <end position="31"/>
    </location>
</feature>
<dbReference type="InterPro" id="IPR026743">
    <property type="entry name" value="Equatorial_segment"/>
</dbReference>